<dbReference type="SMART" id="SM00387">
    <property type="entry name" value="HATPase_c"/>
    <property type="match status" value="1"/>
</dbReference>
<dbReference type="GO" id="GO:0005886">
    <property type="term" value="C:plasma membrane"/>
    <property type="evidence" value="ECO:0007669"/>
    <property type="project" value="UniProtKB-SubCell"/>
</dbReference>
<dbReference type="SMART" id="SM00388">
    <property type="entry name" value="HisKA"/>
    <property type="match status" value="1"/>
</dbReference>
<dbReference type="InterPro" id="IPR050980">
    <property type="entry name" value="2C_sensor_his_kinase"/>
</dbReference>
<evidence type="ECO:0000256" key="3">
    <source>
        <dbReference type="ARBA" id="ARBA00012438"/>
    </source>
</evidence>
<feature type="domain" description="HAMP" evidence="16">
    <location>
        <begin position="229"/>
        <end position="281"/>
    </location>
</feature>
<keyword evidence="4" id="KW-1003">Cell membrane</keyword>
<dbReference type="Gene3D" id="1.10.8.500">
    <property type="entry name" value="HAMP domain in histidine kinase"/>
    <property type="match status" value="1"/>
</dbReference>
<dbReference type="Pfam" id="PF00512">
    <property type="entry name" value="HisKA"/>
    <property type="match status" value="1"/>
</dbReference>
<evidence type="ECO:0000256" key="8">
    <source>
        <dbReference type="ARBA" id="ARBA00022741"/>
    </source>
</evidence>
<dbReference type="PANTHER" id="PTHR44936">
    <property type="entry name" value="SENSOR PROTEIN CREC"/>
    <property type="match status" value="1"/>
</dbReference>
<dbReference type="InterPro" id="IPR003661">
    <property type="entry name" value="HisK_dim/P_dom"/>
</dbReference>
<evidence type="ECO:0000256" key="10">
    <source>
        <dbReference type="ARBA" id="ARBA00022840"/>
    </source>
</evidence>
<comment type="subcellular location">
    <subcellularLocation>
        <location evidence="2">Cell membrane</location>
        <topology evidence="2">Multi-pass membrane protein</topology>
    </subcellularLocation>
</comment>
<dbReference type="Gene3D" id="3.30.565.10">
    <property type="entry name" value="Histidine kinase-like ATPase, C-terminal domain"/>
    <property type="match status" value="1"/>
</dbReference>
<feature type="transmembrane region" description="Helical" evidence="14">
    <location>
        <begin position="12"/>
        <end position="33"/>
    </location>
</feature>
<dbReference type="Pfam" id="PF02518">
    <property type="entry name" value="HATPase_c"/>
    <property type="match status" value="1"/>
</dbReference>
<dbReference type="InterPro" id="IPR036890">
    <property type="entry name" value="HATPase_C_sf"/>
</dbReference>
<dbReference type="PANTHER" id="PTHR44936:SF10">
    <property type="entry name" value="SENSOR PROTEIN RSTB"/>
    <property type="match status" value="1"/>
</dbReference>
<protein>
    <recommendedName>
        <fullName evidence="3">histidine kinase</fullName>
        <ecNumber evidence="3">2.7.13.3</ecNumber>
    </recommendedName>
</protein>
<dbReference type="Gene3D" id="1.10.287.130">
    <property type="match status" value="1"/>
</dbReference>
<feature type="transmembrane region" description="Helical" evidence="14">
    <location>
        <begin position="206"/>
        <end position="228"/>
    </location>
</feature>
<evidence type="ECO:0000256" key="13">
    <source>
        <dbReference type="SAM" id="MobiDB-lite"/>
    </source>
</evidence>
<keyword evidence="12 14" id="KW-0472">Membrane</keyword>
<dbReference type="SUPFAM" id="SSF55874">
    <property type="entry name" value="ATPase domain of HSP90 chaperone/DNA topoisomerase II/histidine kinase"/>
    <property type="match status" value="1"/>
</dbReference>
<name>F3YVR6_DESAF</name>
<dbReference type="RefSeq" id="WP_014258716.1">
    <property type="nucleotide sequence ID" value="NC_016629.1"/>
</dbReference>
<keyword evidence="5" id="KW-0597">Phosphoprotein</keyword>
<keyword evidence="7 14" id="KW-0812">Transmembrane</keyword>
<dbReference type="SMART" id="SM01049">
    <property type="entry name" value="Cache_2"/>
    <property type="match status" value="1"/>
</dbReference>
<evidence type="ECO:0000256" key="11">
    <source>
        <dbReference type="ARBA" id="ARBA00022989"/>
    </source>
</evidence>
<dbReference type="InterPro" id="IPR003660">
    <property type="entry name" value="HAMP_dom"/>
</dbReference>
<gene>
    <name evidence="17" type="ORF">Desaf_0521</name>
</gene>
<dbReference type="CDD" id="cd00075">
    <property type="entry name" value="HATPase"/>
    <property type="match status" value="1"/>
</dbReference>
<comment type="catalytic activity">
    <reaction evidence="1">
        <text>ATP + protein L-histidine = ADP + protein N-phospho-L-histidine.</text>
        <dbReference type="EC" id="2.7.13.3"/>
    </reaction>
</comment>
<dbReference type="PROSITE" id="PS50109">
    <property type="entry name" value="HIS_KIN"/>
    <property type="match status" value="1"/>
</dbReference>
<dbReference type="GO" id="GO:0005524">
    <property type="term" value="F:ATP binding"/>
    <property type="evidence" value="ECO:0007669"/>
    <property type="project" value="UniProtKB-KW"/>
</dbReference>
<evidence type="ECO:0000256" key="1">
    <source>
        <dbReference type="ARBA" id="ARBA00000085"/>
    </source>
</evidence>
<keyword evidence="18" id="KW-1185">Reference proteome</keyword>
<dbReference type="SUPFAM" id="SSF47384">
    <property type="entry name" value="Homodimeric domain of signal transducing histidine kinase"/>
    <property type="match status" value="1"/>
</dbReference>
<dbReference type="CDD" id="cd06225">
    <property type="entry name" value="HAMP"/>
    <property type="match status" value="1"/>
</dbReference>
<dbReference type="EMBL" id="CP003221">
    <property type="protein sequence ID" value="EGJ48874.1"/>
    <property type="molecule type" value="Genomic_DNA"/>
</dbReference>
<evidence type="ECO:0000256" key="2">
    <source>
        <dbReference type="ARBA" id="ARBA00004651"/>
    </source>
</evidence>
<reference evidence="17 18" key="1">
    <citation type="journal article" date="2011" name="J. Bacteriol.">
        <title>Genome sequence of the mercury-methylating and pleomorphic Desulfovibrio africanus Strain Walvis Bay.</title>
        <authorList>
            <person name="Brown S.D."/>
            <person name="Wall J.D."/>
            <person name="Kucken A.M."/>
            <person name="Gilmour C.C."/>
            <person name="Podar M."/>
            <person name="Brandt C.C."/>
            <person name="Teshima H."/>
            <person name="Detter J.C."/>
            <person name="Han C.S."/>
            <person name="Land M.L."/>
            <person name="Lucas S."/>
            <person name="Han J."/>
            <person name="Pennacchio L."/>
            <person name="Nolan M."/>
            <person name="Pitluck S."/>
            <person name="Woyke T."/>
            <person name="Goodwin L."/>
            <person name="Palumbo A.V."/>
            <person name="Elias D.A."/>
        </authorList>
    </citation>
    <scope>NUCLEOTIDE SEQUENCE [LARGE SCALE GENOMIC DNA]</scope>
    <source>
        <strain evidence="17 18">Walvis Bay</strain>
    </source>
</reference>
<proteinExistence type="predicted"/>
<dbReference type="Gene3D" id="3.30.450.20">
    <property type="entry name" value="PAS domain"/>
    <property type="match status" value="1"/>
</dbReference>
<dbReference type="Pfam" id="PF08269">
    <property type="entry name" value="dCache_2"/>
    <property type="match status" value="1"/>
</dbReference>
<dbReference type="STRING" id="690850.Desaf_0521"/>
<evidence type="ECO:0000256" key="12">
    <source>
        <dbReference type="ARBA" id="ARBA00023136"/>
    </source>
</evidence>
<keyword evidence="10" id="KW-0067">ATP-binding</keyword>
<dbReference type="InterPro" id="IPR005467">
    <property type="entry name" value="His_kinase_dom"/>
</dbReference>
<evidence type="ECO:0000256" key="4">
    <source>
        <dbReference type="ARBA" id="ARBA00022475"/>
    </source>
</evidence>
<sequence precursor="true">MLRNLSIASRIFLLLALTCTYALVLVAAFTFTAKRIERASVQEMGAAMLRAQQEKVKVATHSMAVALGHLLDDVDNPARRDALAREAVGPLRFEPDRSGYFFVFEGTRNVALPGQPKYQGQDMRDIRDKEGVFLVRELEERARQGGGFVRYRFPLPGGQEDEPKLGYAEIIPGTDLWIGTGVYLANVEREKTALAQIIDSLFARHLTVALLGFAATFLAMGLVALSVARSIVQPISQVTRAAVRIADGELDVVLPAAGKDEISSMQDALNRMSRILKHDIEIIQTRTDFAEEQARIARDALRETEVANREVLRQITERVESLRKITMAVAHQLRNPMTIIGGFARVLSRKPELQGEYLEYLDGILEAASRIERITDVVSDYSSLRLGALHPTPVAELVEEARAASEAKTAALARRVSWKIDVQPVCIPVDKELMTWALTELLDNAVESLPGGFGEVRVGAKRENGAVVLEISDTGRGIPQAEMPYILDPFYSTKAVAVGIGLPKTDRIIHEHGGTMRITSTEGQGTTVTIRLPVEHRRSQDPASCKDSPVSKNALAEG</sequence>
<dbReference type="Proteomes" id="UP000007844">
    <property type="component" value="Chromosome"/>
</dbReference>
<organism evidence="17 18">
    <name type="scientific">Desulfocurvibacter africanus subsp. africanus str. Walvis Bay</name>
    <dbReference type="NCBI Taxonomy" id="690850"/>
    <lineage>
        <taxon>Bacteria</taxon>
        <taxon>Pseudomonadati</taxon>
        <taxon>Thermodesulfobacteriota</taxon>
        <taxon>Desulfovibrionia</taxon>
        <taxon>Desulfovibrionales</taxon>
        <taxon>Desulfovibrionaceae</taxon>
        <taxon>Desulfocurvibacter</taxon>
    </lineage>
</organism>
<accession>F3YVR6</accession>
<evidence type="ECO:0000313" key="18">
    <source>
        <dbReference type="Proteomes" id="UP000007844"/>
    </source>
</evidence>
<dbReference type="InterPro" id="IPR003594">
    <property type="entry name" value="HATPase_dom"/>
</dbReference>
<feature type="domain" description="Histidine kinase" evidence="15">
    <location>
        <begin position="328"/>
        <end position="536"/>
    </location>
</feature>
<keyword evidence="11 14" id="KW-1133">Transmembrane helix</keyword>
<evidence type="ECO:0000259" key="15">
    <source>
        <dbReference type="PROSITE" id="PS50109"/>
    </source>
</evidence>
<dbReference type="CDD" id="cd00082">
    <property type="entry name" value="HisKA"/>
    <property type="match status" value="1"/>
</dbReference>
<evidence type="ECO:0000256" key="9">
    <source>
        <dbReference type="ARBA" id="ARBA00022777"/>
    </source>
</evidence>
<dbReference type="eggNOG" id="COG0840">
    <property type="taxonomic scope" value="Bacteria"/>
</dbReference>
<dbReference type="PROSITE" id="PS50885">
    <property type="entry name" value="HAMP"/>
    <property type="match status" value="1"/>
</dbReference>
<dbReference type="AlphaFoldDB" id="F3YVR6"/>
<keyword evidence="9 17" id="KW-0418">Kinase</keyword>
<keyword evidence="6" id="KW-0808">Transferase</keyword>
<evidence type="ECO:0000313" key="17">
    <source>
        <dbReference type="EMBL" id="EGJ48874.1"/>
    </source>
</evidence>
<evidence type="ECO:0000256" key="14">
    <source>
        <dbReference type="SAM" id="Phobius"/>
    </source>
</evidence>
<dbReference type="HOGENOM" id="CLU_027641_0_0_7"/>
<evidence type="ECO:0000256" key="5">
    <source>
        <dbReference type="ARBA" id="ARBA00022553"/>
    </source>
</evidence>
<dbReference type="SMART" id="SM00304">
    <property type="entry name" value="HAMP"/>
    <property type="match status" value="1"/>
</dbReference>
<dbReference type="GO" id="GO:0000155">
    <property type="term" value="F:phosphorelay sensor kinase activity"/>
    <property type="evidence" value="ECO:0007669"/>
    <property type="project" value="InterPro"/>
</dbReference>
<dbReference type="InterPro" id="IPR004358">
    <property type="entry name" value="Sig_transdc_His_kin-like_C"/>
</dbReference>
<dbReference type="Pfam" id="PF00672">
    <property type="entry name" value="HAMP"/>
    <property type="match status" value="1"/>
</dbReference>
<dbReference type="KEGG" id="daf:Desaf_0521"/>
<dbReference type="PRINTS" id="PR00344">
    <property type="entry name" value="BCTRLSENSOR"/>
</dbReference>
<dbReference type="InterPro" id="IPR036097">
    <property type="entry name" value="HisK_dim/P_sf"/>
</dbReference>
<evidence type="ECO:0000259" key="16">
    <source>
        <dbReference type="PROSITE" id="PS50885"/>
    </source>
</evidence>
<dbReference type="SUPFAM" id="SSF158472">
    <property type="entry name" value="HAMP domain-like"/>
    <property type="match status" value="1"/>
</dbReference>
<evidence type="ECO:0000256" key="6">
    <source>
        <dbReference type="ARBA" id="ARBA00022679"/>
    </source>
</evidence>
<dbReference type="EC" id="2.7.13.3" evidence="3"/>
<keyword evidence="8" id="KW-0547">Nucleotide-binding</keyword>
<dbReference type="InterPro" id="IPR033480">
    <property type="entry name" value="sCache_2"/>
</dbReference>
<feature type="region of interest" description="Disordered" evidence="13">
    <location>
        <begin position="536"/>
        <end position="558"/>
    </location>
</feature>
<evidence type="ECO:0000256" key="7">
    <source>
        <dbReference type="ARBA" id="ARBA00022692"/>
    </source>
</evidence>
<dbReference type="InterPro" id="IPR004010">
    <property type="entry name" value="Double_Cache_2"/>
</dbReference>